<name>A0A0J9W9K7_FUSO4</name>
<evidence type="ECO:0000256" key="2">
    <source>
        <dbReference type="SAM" id="MobiDB-lite"/>
    </source>
</evidence>
<dbReference type="SMART" id="SM00343">
    <property type="entry name" value="ZnF_C2HC"/>
    <property type="match status" value="1"/>
</dbReference>
<dbReference type="Proteomes" id="UP000009097">
    <property type="component" value="Chromosome 14"/>
</dbReference>
<dbReference type="Pfam" id="PF00098">
    <property type="entry name" value="zf-CCHC"/>
    <property type="match status" value="1"/>
</dbReference>
<keyword evidence="1" id="KW-0863">Zinc-finger</keyword>
<dbReference type="GO" id="GO:0003676">
    <property type="term" value="F:nucleic acid binding"/>
    <property type="evidence" value="ECO:0007669"/>
    <property type="project" value="InterPro"/>
</dbReference>
<feature type="compositionally biased region" description="Basic and acidic residues" evidence="2">
    <location>
        <begin position="459"/>
        <end position="472"/>
    </location>
</feature>
<organism evidence="4 5">
    <name type="scientific">Fusarium oxysporum f. sp. lycopersici (strain 4287 / CBS 123668 / FGSC 9935 / NRRL 34936)</name>
    <name type="common">Fusarium vascular wilt of tomato</name>
    <dbReference type="NCBI Taxonomy" id="426428"/>
    <lineage>
        <taxon>Eukaryota</taxon>
        <taxon>Fungi</taxon>
        <taxon>Dikarya</taxon>
        <taxon>Ascomycota</taxon>
        <taxon>Pezizomycotina</taxon>
        <taxon>Sordariomycetes</taxon>
        <taxon>Hypocreomycetidae</taxon>
        <taxon>Hypocreales</taxon>
        <taxon>Nectriaceae</taxon>
        <taxon>Fusarium</taxon>
        <taxon>Fusarium oxysporum species complex</taxon>
    </lineage>
</organism>
<feature type="domain" description="CCHC-type" evidence="3">
    <location>
        <begin position="346"/>
        <end position="361"/>
    </location>
</feature>
<feature type="region of interest" description="Disordered" evidence="2">
    <location>
        <begin position="1"/>
        <end position="57"/>
    </location>
</feature>
<protein>
    <recommendedName>
        <fullName evidence="3">CCHC-type domain-containing protein</fullName>
    </recommendedName>
</protein>
<dbReference type="InterPro" id="IPR036875">
    <property type="entry name" value="Znf_CCHC_sf"/>
</dbReference>
<dbReference type="Pfam" id="PF03716">
    <property type="entry name" value="WCCH"/>
    <property type="match status" value="1"/>
</dbReference>
<dbReference type="OrthoDB" id="5084952at2759"/>
<dbReference type="InterPro" id="IPR005159">
    <property type="entry name" value="WCCH"/>
</dbReference>
<feature type="compositionally biased region" description="Polar residues" evidence="2">
    <location>
        <begin position="1"/>
        <end position="19"/>
    </location>
</feature>
<dbReference type="VEuPathDB" id="FungiDB:FOXG_22516"/>
<dbReference type="PANTHER" id="PTHR15503">
    <property type="entry name" value="LDOC1 RELATED"/>
    <property type="match status" value="1"/>
</dbReference>
<keyword evidence="1" id="KW-0479">Metal-binding</keyword>
<feature type="region of interest" description="Disordered" evidence="2">
    <location>
        <begin position="437"/>
        <end position="483"/>
    </location>
</feature>
<dbReference type="KEGG" id="fox:FOXG_22516"/>
<dbReference type="EMBL" id="DS231731">
    <property type="protein sequence ID" value="KNB19295.1"/>
    <property type="molecule type" value="Genomic_DNA"/>
</dbReference>
<proteinExistence type="predicted"/>
<evidence type="ECO:0000256" key="1">
    <source>
        <dbReference type="PROSITE-ProRule" id="PRU00047"/>
    </source>
</evidence>
<reference evidence="4 5" key="1">
    <citation type="journal article" date="2010" name="Nature">
        <title>Comparative genomics reveals mobile pathogenicity chromosomes in Fusarium.</title>
        <authorList>
            <person name="Ma L.J."/>
            <person name="van der Does H.C."/>
            <person name="Borkovich K.A."/>
            <person name="Coleman J.J."/>
            <person name="Daboussi M.J."/>
            <person name="Di Pietro A."/>
            <person name="Dufresne M."/>
            <person name="Freitag M."/>
            <person name="Grabherr M."/>
            <person name="Henrissat B."/>
            <person name="Houterman P.M."/>
            <person name="Kang S."/>
            <person name="Shim W.B."/>
            <person name="Woloshuk C."/>
            <person name="Xie X."/>
            <person name="Xu J.R."/>
            <person name="Antoniw J."/>
            <person name="Baker S.E."/>
            <person name="Bluhm B.H."/>
            <person name="Breakspear A."/>
            <person name="Brown D.W."/>
            <person name="Butchko R.A."/>
            <person name="Chapman S."/>
            <person name="Coulson R."/>
            <person name="Coutinho P.M."/>
            <person name="Danchin E.G."/>
            <person name="Diener A."/>
            <person name="Gale L.R."/>
            <person name="Gardiner D.M."/>
            <person name="Goff S."/>
            <person name="Hammond-Kosack K.E."/>
            <person name="Hilburn K."/>
            <person name="Hua-Van A."/>
            <person name="Jonkers W."/>
            <person name="Kazan K."/>
            <person name="Kodira C.D."/>
            <person name="Koehrsen M."/>
            <person name="Kumar L."/>
            <person name="Lee Y.H."/>
            <person name="Li L."/>
            <person name="Manners J.M."/>
            <person name="Miranda-Saavedra D."/>
            <person name="Mukherjee M."/>
            <person name="Park G."/>
            <person name="Park J."/>
            <person name="Park S.Y."/>
            <person name="Proctor R.H."/>
            <person name="Regev A."/>
            <person name="Ruiz-Roldan M.C."/>
            <person name="Sain D."/>
            <person name="Sakthikumar S."/>
            <person name="Sykes S."/>
            <person name="Schwartz D.C."/>
            <person name="Turgeon B.G."/>
            <person name="Wapinski I."/>
            <person name="Yoder O."/>
            <person name="Young S."/>
            <person name="Zeng Q."/>
            <person name="Zhou S."/>
            <person name="Galagan J."/>
            <person name="Cuomo C.A."/>
            <person name="Kistler H.C."/>
            <person name="Rep M."/>
        </authorList>
    </citation>
    <scope>NUCLEOTIDE SEQUENCE [LARGE SCALE GENOMIC DNA]</scope>
    <source>
        <strain evidence="5">4287 / CBS 123668 / FGSC 9935 / NRRL 34936</strain>
    </source>
</reference>
<evidence type="ECO:0000313" key="5">
    <source>
        <dbReference type="Proteomes" id="UP000009097"/>
    </source>
</evidence>
<feature type="region of interest" description="Disordered" evidence="2">
    <location>
        <begin position="295"/>
        <end position="332"/>
    </location>
</feature>
<dbReference type="RefSeq" id="XP_018257340.1">
    <property type="nucleotide sequence ID" value="XM_018402926.1"/>
</dbReference>
<keyword evidence="1" id="KW-0862">Zinc</keyword>
<dbReference type="InterPro" id="IPR001878">
    <property type="entry name" value="Znf_CCHC"/>
</dbReference>
<sequence length="854" mass="99480">MSANVNPVQQQNAAANLQGHQPAAPANPAPVNRPPTDQNMDDADDSSQSSDDSEVERLREQLGNVTNEMNEMRQMLEEFTALQHQQNQSNNNTQQEMYNLASAANNGRDPGEVLKPSPPEYFDGTPSKLPTFLTQSRAFITYYPNQFRNDSAKVMYMAGRLIKTAAQWFQPIMNDYMTNPPYKLQPRTALLFGENGRHEMEEALKMAFGTIDEKGQAERKIKTLKQTGSASTLGVEFLQLASKLPWDQDVLMSFFFDALKEQVQQELWEKDRPRTLVEYINMAVKIDDRQFAWRTRNSRGNKGRQDNKPRYHANQGRTRQTDTSYGTEAGPMAIGMTKRDKSKVTCYNCGKKGHYERECKNPVKTNQKYRPVPEGKKINMVKKNEEPQMAIKTINMTRKDGYDMTQAKVHQQLRSNPSMYTTRSLAKKKPLEKYYSKLEPEQRPVLGHTAPSTEVLYSRSKEEKREKRNNREQKKRQQAKKDKTIELEWVPVPEHNQQPTKGKSIFMVRKGKEIAPKPDNEPSTKEVNQEIDNIPVKVTSRRPNRHTNDPNYLESCRVQRESDARKLRNKNEKTIWNTPIVPQYDEFNQRFWTNKHQKYTELARERAITEQDDDIYIRAYTKEMLEDPTTPEERMQAEKDLRRYPNHPNHKQISWVSCTRHYCSRHQQDKIANDCFPVQVPEHQEQKPYLIIDTVGYRVTKKYRGSQVAKLEAHTETRERALAHIQNSRHVSQWRQRVQQEVEIAEDETLDQELSQINQDITRWEGELSQDEQDILRQLDKQQLQERLIQTEEEKGRPLTEGEKADIILDHEVGKMEAAYQQKLATQNECPDDINCTKSECSMDHPWGKGTRHL</sequence>
<dbReference type="GO" id="GO:0008270">
    <property type="term" value="F:zinc ion binding"/>
    <property type="evidence" value="ECO:0007669"/>
    <property type="project" value="UniProtKB-KW"/>
</dbReference>
<evidence type="ECO:0000259" key="3">
    <source>
        <dbReference type="PROSITE" id="PS50158"/>
    </source>
</evidence>
<feature type="compositionally biased region" description="Polar residues" evidence="2">
    <location>
        <begin position="315"/>
        <end position="326"/>
    </location>
</feature>
<dbReference type="SUPFAM" id="SSF57756">
    <property type="entry name" value="Retrovirus zinc finger-like domains"/>
    <property type="match status" value="1"/>
</dbReference>
<evidence type="ECO:0000313" key="4">
    <source>
        <dbReference type="EMBL" id="KNB19295.1"/>
    </source>
</evidence>
<dbReference type="Gene3D" id="4.10.60.10">
    <property type="entry name" value="Zinc finger, CCHC-type"/>
    <property type="match status" value="1"/>
</dbReference>
<dbReference type="PANTHER" id="PTHR15503:SF22">
    <property type="entry name" value="TRANSPOSON TY3-I GAG POLYPROTEIN"/>
    <property type="match status" value="1"/>
</dbReference>
<dbReference type="PROSITE" id="PS50158">
    <property type="entry name" value="ZF_CCHC"/>
    <property type="match status" value="1"/>
</dbReference>
<dbReference type="InterPro" id="IPR032567">
    <property type="entry name" value="RTL1-rel"/>
</dbReference>
<accession>A0A0J9W9K7</accession>
<gene>
    <name evidence="4" type="ORF">FOXG_22516</name>
</gene>
<dbReference type="AlphaFoldDB" id="A0A0J9W9K7"/>
<dbReference type="GeneID" id="28963222"/>